<evidence type="ECO:0000259" key="2">
    <source>
        <dbReference type="PROSITE" id="PS50106"/>
    </source>
</evidence>
<dbReference type="PANTHER" id="PTHR22706:SF2">
    <property type="entry name" value="SFI1 SPINDLE BODY DOMAIN-CONTAINING PROTEIN"/>
    <property type="match status" value="1"/>
</dbReference>
<dbReference type="EMBL" id="CAJNJA010025479">
    <property type="protein sequence ID" value="CAE7543915.1"/>
    <property type="molecule type" value="Genomic_DNA"/>
</dbReference>
<dbReference type="OrthoDB" id="429536at2759"/>
<proteinExistence type="predicted"/>
<dbReference type="Gene3D" id="2.30.42.10">
    <property type="match status" value="2"/>
</dbReference>
<feature type="domain" description="PDZ" evidence="2">
    <location>
        <begin position="381"/>
        <end position="450"/>
    </location>
</feature>
<dbReference type="AlphaFoldDB" id="A0A812TQG9"/>
<dbReference type="SMART" id="SM00228">
    <property type="entry name" value="PDZ"/>
    <property type="match status" value="3"/>
</dbReference>
<protein>
    <recommendedName>
        <fullName evidence="2">PDZ domain-containing protein</fullName>
    </recommendedName>
</protein>
<organism evidence="3 4">
    <name type="scientific">Symbiodinium necroappetens</name>
    <dbReference type="NCBI Taxonomy" id="1628268"/>
    <lineage>
        <taxon>Eukaryota</taxon>
        <taxon>Sar</taxon>
        <taxon>Alveolata</taxon>
        <taxon>Dinophyceae</taxon>
        <taxon>Suessiales</taxon>
        <taxon>Symbiodiniaceae</taxon>
        <taxon>Symbiodinium</taxon>
    </lineage>
</organism>
<evidence type="ECO:0000256" key="1">
    <source>
        <dbReference type="SAM" id="Phobius"/>
    </source>
</evidence>
<dbReference type="GO" id="GO:0005516">
    <property type="term" value="F:calmodulin binding"/>
    <property type="evidence" value="ECO:0007669"/>
    <property type="project" value="TreeGrafter"/>
</dbReference>
<comment type="caution">
    <text evidence="3">The sequence shown here is derived from an EMBL/GenBank/DDBJ whole genome shotgun (WGS) entry which is preliminary data.</text>
</comment>
<dbReference type="Pfam" id="PF00612">
    <property type="entry name" value="IQ"/>
    <property type="match status" value="2"/>
</dbReference>
<dbReference type="PANTHER" id="PTHR22706">
    <property type="entry name" value="ASSEMBLY FACTOR FOR SPINDLE MICROTUBULES"/>
    <property type="match status" value="1"/>
</dbReference>
<dbReference type="CDD" id="cd00136">
    <property type="entry name" value="PDZ_canonical"/>
    <property type="match status" value="1"/>
</dbReference>
<evidence type="ECO:0000313" key="3">
    <source>
        <dbReference type="EMBL" id="CAE7543915.1"/>
    </source>
</evidence>
<dbReference type="InterPro" id="IPR051185">
    <property type="entry name" value="ASPM"/>
</dbReference>
<dbReference type="PROSITE" id="PS50096">
    <property type="entry name" value="IQ"/>
    <property type="match status" value="3"/>
</dbReference>
<feature type="domain" description="PDZ" evidence="2">
    <location>
        <begin position="725"/>
        <end position="781"/>
    </location>
</feature>
<reference evidence="3" key="1">
    <citation type="submission" date="2021-02" db="EMBL/GenBank/DDBJ databases">
        <authorList>
            <person name="Dougan E. K."/>
            <person name="Rhodes N."/>
            <person name="Thang M."/>
            <person name="Chan C."/>
        </authorList>
    </citation>
    <scope>NUCLEOTIDE SEQUENCE</scope>
</reference>
<keyword evidence="1" id="KW-0472">Membrane</keyword>
<dbReference type="SUPFAM" id="SSF50156">
    <property type="entry name" value="PDZ domain-like"/>
    <property type="match status" value="3"/>
</dbReference>
<keyword evidence="1" id="KW-1133">Transmembrane helix</keyword>
<dbReference type="Pfam" id="PF00595">
    <property type="entry name" value="PDZ"/>
    <property type="match status" value="2"/>
</dbReference>
<dbReference type="SMART" id="SM00015">
    <property type="entry name" value="IQ"/>
    <property type="match status" value="3"/>
</dbReference>
<feature type="domain" description="PDZ" evidence="2">
    <location>
        <begin position="463"/>
        <end position="542"/>
    </location>
</feature>
<dbReference type="InterPro" id="IPR036034">
    <property type="entry name" value="PDZ_sf"/>
</dbReference>
<accession>A0A812TQG9</accession>
<dbReference type="InterPro" id="IPR001478">
    <property type="entry name" value="PDZ"/>
</dbReference>
<dbReference type="GO" id="GO:0000278">
    <property type="term" value="P:mitotic cell cycle"/>
    <property type="evidence" value="ECO:0007669"/>
    <property type="project" value="TreeGrafter"/>
</dbReference>
<keyword evidence="1" id="KW-0812">Transmembrane</keyword>
<dbReference type="GO" id="GO:0051295">
    <property type="term" value="P:establishment of meiotic spindle localization"/>
    <property type="evidence" value="ECO:0007669"/>
    <property type="project" value="TreeGrafter"/>
</dbReference>
<dbReference type="PROSITE" id="PS50106">
    <property type="entry name" value="PDZ"/>
    <property type="match status" value="3"/>
</dbReference>
<sequence length="848" mass="92463">LQKVFAIIHELIKSTAIAALTLVLAGNVWQLGYSVLFVAILFVMYGFHAAHYDTMDISDYHHLVDLFEDDHGVCGGRSIDNPNRLLKALTLARTGRRRRAVLIILLFGLLCSGMWSMVAYSWTMELTEGVWSIGDEFYATLLLVGTLMLLFHTVFEWLYWRETQCVMPWWNRQLKEPWDPARHGIPRRFRWFGLPSMWFTCGNAYSDLSLWIQHAKGQWRGKKVNKVFPEEMALFSLHASGACQLRRTLQHAKLYSVQRCSFLTREGDANALPKGSDPEELQINFVFFDTQSKEYMQPEEDGVPCSWDCNAPSQIGPYARARRVPTDVTAPARAEAGQWPGPALPEAVMRDHAVLRCNEAVSSMREVVAASEFLTPAATVGESGAKVAGAEDAKLGLIPQFAGGEVLVKDVSKGGWAETAGIRAGARILQLNGVAVPGMADADFKAALKQRPLQIRYEQKVLEVVLEDPAEKLGCSFSGAPPANAVVAKVSPGSFAERSLIQVGYELVAVNGDALKELTDATFRDRLKARPVRLRYQVPEDAAAAQQVQAQANAATTIQAHARGHQARKSTAAKAEAGKSLGCSRGDAFVIASGISNLGVPKRLEIVLEDAEVKLGQLLLAVGLPCNLQGGEGITWSNIQTGQLLVALNGMQMKELNAETFKQALKGRPVRLSFEIPLAEERAQVIDKVETQESAATAIQALARGHAARKDTGLEAFAETCTRFEVTLSDAETKLGCGFAGLPPEPVIVAKVSEGSFAATHKIQTGHLLVALNGVETPDLTPDTFKPDSHGLRLEIPQAEEKAKAIDKVETQESAATAIQALARGRAARKGTGLEACWIDCAWTKHLV</sequence>
<dbReference type="Proteomes" id="UP000601435">
    <property type="component" value="Unassembled WGS sequence"/>
</dbReference>
<gene>
    <name evidence="3" type="ORF">SNEC2469_LOCUS15655</name>
</gene>
<feature type="transmembrane region" description="Helical" evidence="1">
    <location>
        <begin position="28"/>
        <end position="47"/>
    </location>
</feature>
<feature type="non-terminal residue" evidence="3">
    <location>
        <position position="848"/>
    </location>
</feature>
<keyword evidence="4" id="KW-1185">Reference proteome</keyword>
<feature type="transmembrane region" description="Helical" evidence="1">
    <location>
        <begin position="100"/>
        <end position="122"/>
    </location>
</feature>
<name>A0A812TQG9_9DINO</name>
<feature type="transmembrane region" description="Helical" evidence="1">
    <location>
        <begin position="137"/>
        <end position="160"/>
    </location>
</feature>
<dbReference type="GO" id="GO:0000922">
    <property type="term" value="C:spindle pole"/>
    <property type="evidence" value="ECO:0007669"/>
    <property type="project" value="TreeGrafter"/>
</dbReference>
<evidence type="ECO:0000313" key="4">
    <source>
        <dbReference type="Proteomes" id="UP000601435"/>
    </source>
</evidence>
<dbReference type="GO" id="GO:0007051">
    <property type="term" value="P:spindle organization"/>
    <property type="evidence" value="ECO:0007669"/>
    <property type="project" value="TreeGrafter"/>
</dbReference>
<dbReference type="InterPro" id="IPR000048">
    <property type="entry name" value="IQ_motif_EF-hand-BS"/>
</dbReference>